<evidence type="ECO:0000313" key="1">
    <source>
        <dbReference type="EMBL" id="TWT55946.1"/>
    </source>
</evidence>
<comment type="caution">
    <text evidence="1">The sequence shown here is derived from an EMBL/GenBank/DDBJ whole genome shotgun (WGS) entry which is preliminary data.</text>
</comment>
<dbReference type="AlphaFoldDB" id="A0A5C5WZ73"/>
<dbReference type="Proteomes" id="UP000318053">
    <property type="component" value="Unassembled WGS sequence"/>
</dbReference>
<accession>A0A5C5WZ73</accession>
<gene>
    <name evidence="1" type="ORF">CA85_46540</name>
</gene>
<organism evidence="1 2">
    <name type="scientific">Allorhodopirellula solitaria</name>
    <dbReference type="NCBI Taxonomy" id="2527987"/>
    <lineage>
        <taxon>Bacteria</taxon>
        <taxon>Pseudomonadati</taxon>
        <taxon>Planctomycetota</taxon>
        <taxon>Planctomycetia</taxon>
        <taxon>Pirellulales</taxon>
        <taxon>Pirellulaceae</taxon>
        <taxon>Allorhodopirellula</taxon>
    </lineage>
</organism>
<sequence>MPHDIRDSVVDFANYWTGRAEISYKQLLGLIGLYESTFYKWVRSYGVAYEHNGAIPRDHWLEDWERDA</sequence>
<proteinExistence type="predicted"/>
<dbReference type="OrthoDB" id="5392217at2"/>
<evidence type="ECO:0000313" key="2">
    <source>
        <dbReference type="Proteomes" id="UP000318053"/>
    </source>
</evidence>
<dbReference type="EMBL" id="SJPK01000019">
    <property type="protein sequence ID" value="TWT55946.1"/>
    <property type="molecule type" value="Genomic_DNA"/>
</dbReference>
<reference evidence="1 2" key="1">
    <citation type="submission" date="2019-02" db="EMBL/GenBank/DDBJ databases">
        <title>Deep-cultivation of Planctomycetes and their phenomic and genomic characterization uncovers novel biology.</title>
        <authorList>
            <person name="Wiegand S."/>
            <person name="Jogler M."/>
            <person name="Boedeker C."/>
            <person name="Pinto D."/>
            <person name="Vollmers J."/>
            <person name="Rivas-Marin E."/>
            <person name="Kohn T."/>
            <person name="Peeters S.H."/>
            <person name="Heuer A."/>
            <person name="Rast P."/>
            <person name="Oberbeckmann S."/>
            <person name="Bunk B."/>
            <person name="Jeske O."/>
            <person name="Meyerdierks A."/>
            <person name="Storesund J.E."/>
            <person name="Kallscheuer N."/>
            <person name="Luecker S."/>
            <person name="Lage O.M."/>
            <person name="Pohl T."/>
            <person name="Merkel B.J."/>
            <person name="Hornburger P."/>
            <person name="Mueller R.-W."/>
            <person name="Bruemmer F."/>
            <person name="Labrenz M."/>
            <person name="Spormann A.M."/>
            <person name="Op Den Camp H."/>
            <person name="Overmann J."/>
            <person name="Amann R."/>
            <person name="Jetten M.S.M."/>
            <person name="Mascher T."/>
            <person name="Medema M.H."/>
            <person name="Devos D.P."/>
            <person name="Kaster A.-K."/>
            <person name="Ovreas L."/>
            <person name="Rohde M."/>
            <person name="Galperin M.Y."/>
            <person name="Jogler C."/>
        </authorList>
    </citation>
    <scope>NUCLEOTIDE SEQUENCE [LARGE SCALE GENOMIC DNA]</scope>
    <source>
        <strain evidence="1 2">CA85</strain>
    </source>
</reference>
<keyword evidence="2" id="KW-1185">Reference proteome</keyword>
<protein>
    <submittedName>
        <fullName evidence="1">Uncharacterized protein</fullName>
    </submittedName>
</protein>
<name>A0A5C5WZ73_9BACT</name>
<dbReference type="RefSeq" id="WP_146393475.1">
    <property type="nucleotide sequence ID" value="NZ_SJPK01000019.1"/>
</dbReference>